<dbReference type="Pfam" id="PF10531">
    <property type="entry name" value="SLBB"/>
    <property type="match status" value="1"/>
</dbReference>
<dbReference type="PANTHER" id="PTHR33619">
    <property type="entry name" value="POLYSACCHARIDE EXPORT PROTEIN GFCE-RELATED"/>
    <property type="match status" value="1"/>
</dbReference>
<dbReference type="PANTHER" id="PTHR33619:SF3">
    <property type="entry name" value="POLYSACCHARIDE EXPORT PROTEIN GFCE-RELATED"/>
    <property type="match status" value="1"/>
</dbReference>
<sequence>MSQWRNWVAAVLLIGAALPRPALAQLLPSSRAGASAAQSPAAPQSFGAPLGFGATGSASQAPITPNLLGQERTTVREGSATEAEGGPTVTAPLGEVDRRPGPPTAVFGAALFTRPVTLSSDAPNPSYVLSPGDRVSIRIWGATEAEITSAVDSDGNIFIPTIGPVAIAGTRAGDLQRVIEQQVQRIYTQSVQVYAVLLNVNRIGVFVAGAVKMPGRHVGQASDSVLDFLTRAGGVDPSRGSFRQIELRRSNGATSRIDLYSFLTRGVLPPIRLQEGDTILVGAQSAMVSVDGAIRNNYLFEMTGRSMAGRELIELAAPLPSATNVVVRGTRNTLPWSRYATVRELAGMQLHDQDSVTFISDVPNPSIRVSIEGSRIGPSVLIADRDITLCQLLDHVAVDPQLADTGAVFLLRPRLAAAQVRSINEALDRLERQLFTAMSASTGVAEIRASEAQLVSTWISRGRRIRPEGRLVVAQNRHCTETRLEDGDTIVIPERVETVMVSGEVNSPQAVLWRRDRRIADYITAAGGFDLRADESRVIIRRASGEVLLDPAEGPSPGDELIVLPRLDPKNFQIARDLLNLVFQSAVAVRVFN</sequence>
<proteinExistence type="predicted"/>
<comment type="caution">
    <text evidence="6">The sequence shown here is derived from an EMBL/GenBank/DDBJ whole genome shotgun (WGS) entry which is preliminary data.</text>
</comment>
<evidence type="ECO:0000259" key="4">
    <source>
        <dbReference type="Pfam" id="PF02563"/>
    </source>
</evidence>
<protein>
    <submittedName>
        <fullName evidence="6">Protein involved in polysaccharide export with SLBB domain</fullName>
    </submittedName>
</protein>
<dbReference type="RefSeq" id="WP_111399465.1">
    <property type="nucleotide sequence ID" value="NZ_QKYU01000020.1"/>
</dbReference>
<evidence type="ECO:0000259" key="5">
    <source>
        <dbReference type="Pfam" id="PF10531"/>
    </source>
</evidence>
<dbReference type="OrthoDB" id="9808948at2"/>
<dbReference type="Proteomes" id="UP000249688">
    <property type="component" value="Unassembled WGS sequence"/>
</dbReference>
<keyword evidence="7" id="KW-1185">Reference proteome</keyword>
<dbReference type="EMBL" id="QKYU01000020">
    <property type="protein sequence ID" value="PZW41892.1"/>
    <property type="molecule type" value="Genomic_DNA"/>
</dbReference>
<name>A0A2W7I8P5_9PROT</name>
<gene>
    <name evidence="6" type="ORF">C8P66_12083</name>
</gene>
<dbReference type="InterPro" id="IPR019554">
    <property type="entry name" value="Soluble_ligand-bd"/>
</dbReference>
<dbReference type="InterPro" id="IPR003715">
    <property type="entry name" value="Poly_export_N"/>
</dbReference>
<dbReference type="GO" id="GO:0015159">
    <property type="term" value="F:polysaccharide transmembrane transporter activity"/>
    <property type="evidence" value="ECO:0007669"/>
    <property type="project" value="InterPro"/>
</dbReference>
<dbReference type="Gene3D" id="3.10.560.10">
    <property type="entry name" value="Outer membrane lipoprotein wza domain like"/>
    <property type="match status" value="2"/>
</dbReference>
<dbReference type="Pfam" id="PF02563">
    <property type="entry name" value="Poly_export"/>
    <property type="match status" value="1"/>
</dbReference>
<evidence type="ECO:0000313" key="7">
    <source>
        <dbReference type="Proteomes" id="UP000249688"/>
    </source>
</evidence>
<feature type="chain" id="PRO_5015909976" evidence="3">
    <location>
        <begin position="25"/>
        <end position="593"/>
    </location>
</feature>
<feature type="region of interest" description="Disordered" evidence="2">
    <location>
        <begin position="73"/>
        <end position="100"/>
    </location>
</feature>
<reference evidence="6 7" key="1">
    <citation type="submission" date="2018-06" db="EMBL/GenBank/DDBJ databases">
        <title>Genomic Encyclopedia of Archaeal and Bacterial Type Strains, Phase II (KMG-II): from individual species to whole genera.</title>
        <authorList>
            <person name="Goeker M."/>
        </authorList>
    </citation>
    <scope>NUCLEOTIDE SEQUENCE [LARGE SCALE GENOMIC DNA]</scope>
    <source>
        <strain evidence="6 7">DSM 24525</strain>
    </source>
</reference>
<evidence type="ECO:0000256" key="2">
    <source>
        <dbReference type="SAM" id="MobiDB-lite"/>
    </source>
</evidence>
<feature type="domain" description="Polysaccharide export protein N-terminal" evidence="4">
    <location>
        <begin position="122"/>
        <end position="194"/>
    </location>
</feature>
<accession>A0A2W7I8P5</accession>
<evidence type="ECO:0000313" key="6">
    <source>
        <dbReference type="EMBL" id="PZW41892.1"/>
    </source>
</evidence>
<dbReference type="Gene3D" id="3.30.1950.10">
    <property type="entry name" value="wza like domain"/>
    <property type="match status" value="1"/>
</dbReference>
<feature type="signal peptide" evidence="3">
    <location>
        <begin position="1"/>
        <end position="24"/>
    </location>
</feature>
<dbReference type="AlphaFoldDB" id="A0A2W7I8P5"/>
<keyword evidence="1 3" id="KW-0732">Signal</keyword>
<evidence type="ECO:0000256" key="3">
    <source>
        <dbReference type="SAM" id="SignalP"/>
    </source>
</evidence>
<evidence type="ECO:0000256" key="1">
    <source>
        <dbReference type="ARBA" id="ARBA00022729"/>
    </source>
</evidence>
<dbReference type="InterPro" id="IPR049712">
    <property type="entry name" value="Poly_export"/>
</dbReference>
<feature type="domain" description="Soluble ligand binding" evidence="5">
    <location>
        <begin position="499"/>
        <end position="547"/>
    </location>
</feature>
<organism evidence="6 7">
    <name type="scientific">Humitalea rosea</name>
    <dbReference type="NCBI Taxonomy" id="990373"/>
    <lineage>
        <taxon>Bacteria</taxon>
        <taxon>Pseudomonadati</taxon>
        <taxon>Pseudomonadota</taxon>
        <taxon>Alphaproteobacteria</taxon>
        <taxon>Acetobacterales</taxon>
        <taxon>Roseomonadaceae</taxon>
        <taxon>Humitalea</taxon>
    </lineage>
</organism>